<evidence type="ECO:0000256" key="6">
    <source>
        <dbReference type="ARBA" id="ARBA00022450"/>
    </source>
</evidence>
<comment type="cofactor">
    <cofactor evidence="1">
        <name>pantetheine 4'-phosphate</name>
        <dbReference type="ChEBI" id="CHEBI:47942"/>
    </cofactor>
</comment>
<dbReference type="Gene3D" id="3.40.50.980">
    <property type="match status" value="2"/>
</dbReference>
<dbReference type="FunFam" id="3.40.366.10:FF:000002">
    <property type="entry name" value="Probable polyketide synthase 2"/>
    <property type="match status" value="1"/>
</dbReference>
<dbReference type="SUPFAM" id="SSF52777">
    <property type="entry name" value="CoA-dependent acyltransferases"/>
    <property type="match status" value="2"/>
</dbReference>
<keyword evidence="6" id="KW-0596">Phosphopantetheine</keyword>
<dbReference type="InterPro" id="IPR042104">
    <property type="entry name" value="PKS_dehydratase_sf"/>
</dbReference>
<dbReference type="SMART" id="SM00824">
    <property type="entry name" value="PKS_TE"/>
    <property type="match status" value="1"/>
</dbReference>
<dbReference type="GO" id="GO:0004312">
    <property type="term" value="F:fatty acid synthase activity"/>
    <property type="evidence" value="ECO:0007669"/>
    <property type="project" value="TreeGrafter"/>
</dbReference>
<dbReference type="NCBIfam" id="TIGR01733">
    <property type="entry name" value="AA-adenyl-dom"/>
    <property type="match status" value="1"/>
</dbReference>
<dbReference type="InterPro" id="IPR010071">
    <property type="entry name" value="AA_adenyl_dom"/>
</dbReference>
<dbReference type="SUPFAM" id="SSF52151">
    <property type="entry name" value="FabD/lysophospholipase-like"/>
    <property type="match status" value="1"/>
</dbReference>
<feature type="region of interest" description="Disordered" evidence="17">
    <location>
        <begin position="2652"/>
        <end position="2683"/>
    </location>
</feature>
<feature type="region of interest" description="N-terminal hotdog fold" evidence="16">
    <location>
        <begin position="1649"/>
        <end position="1843"/>
    </location>
</feature>
<dbReference type="GO" id="GO:0071770">
    <property type="term" value="P:DIM/DIP cell wall layer assembly"/>
    <property type="evidence" value="ECO:0007669"/>
    <property type="project" value="TreeGrafter"/>
</dbReference>
<dbReference type="SMART" id="SM01294">
    <property type="entry name" value="PKS_PP_betabranch"/>
    <property type="match status" value="1"/>
</dbReference>
<keyword evidence="18" id="KW-1133">Transmembrane helix</keyword>
<dbReference type="Gene3D" id="1.10.1200.10">
    <property type="entry name" value="ACP-like"/>
    <property type="match status" value="3"/>
</dbReference>
<dbReference type="InterPro" id="IPR036736">
    <property type="entry name" value="ACP-like_sf"/>
</dbReference>
<evidence type="ECO:0000256" key="12">
    <source>
        <dbReference type="ARBA" id="ARBA00023054"/>
    </source>
</evidence>
<evidence type="ECO:0000256" key="5">
    <source>
        <dbReference type="ARBA" id="ARBA00006484"/>
    </source>
</evidence>
<keyword evidence="11" id="KW-0276">Fatty acid metabolism</keyword>
<dbReference type="InterPro" id="IPR049900">
    <property type="entry name" value="PKS_mFAS_DH"/>
</dbReference>
<dbReference type="SUPFAM" id="SSF55048">
    <property type="entry name" value="Probable ACP-binding domain of malonyl-CoA ACP transacylase"/>
    <property type="match status" value="1"/>
</dbReference>
<dbReference type="InterPro" id="IPR020845">
    <property type="entry name" value="AMP-binding_CS"/>
</dbReference>
<dbReference type="InterPro" id="IPR016036">
    <property type="entry name" value="Malonyl_transacylase_ACP-bd"/>
</dbReference>
<evidence type="ECO:0000256" key="9">
    <source>
        <dbReference type="ARBA" id="ARBA00022679"/>
    </source>
</evidence>
<feature type="domain" description="Carrier" evidence="19">
    <location>
        <begin position="659"/>
        <end position="736"/>
    </location>
</feature>
<dbReference type="CDD" id="cd19531">
    <property type="entry name" value="LCL_NRPS-like"/>
    <property type="match status" value="1"/>
</dbReference>
<dbReference type="Pfam" id="PF00668">
    <property type="entry name" value="Condensation"/>
    <property type="match status" value="1"/>
</dbReference>
<dbReference type="Gene3D" id="3.30.300.30">
    <property type="match status" value="2"/>
</dbReference>
<feature type="domain" description="PKS/mFAS DH" evidence="21">
    <location>
        <begin position="1649"/>
        <end position="2005"/>
    </location>
</feature>
<feature type="domain" description="Ketosynthase family 3 (KS3)" evidence="20">
    <location>
        <begin position="749"/>
        <end position="1158"/>
    </location>
</feature>
<keyword evidence="7" id="KW-0963">Cytoplasm</keyword>
<dbReference type="SMART" id="SM00822">
    <property type="entry name" value="PKS_KR"/>
    <property type="match status" value="1"/>
</dbReference>
<dbReference type="InterPro" id="IPR014030">
    <property type="entry name" value="Ketoacyl_synth_N"/>
</dbReference>
<dbReference type="InterPro" id="IPR020806">
    <property type="entry name" value="PKS_PP-bd"/>
</dbReference>
<keyword evidence="13" id="KW-0443">Lipid metabolism</keyword>
<dbReference type="Pfam" id="PF02801">
    <property type="entry name" value="Ketoacyl-synt_C"/>
    <property type="match status" value="1"/>
</dbReference>
<evidence type="ECO:0000256" key="1">
    <source>
        <dbReference type="ARBA" id="ARBA00001957"/>
    </source>
</evidence>
<dbReference type="InterPro" id="IPR020841">
    <property type="entry name" value="PKS_Beta-ketoAc_synthase_dom"/>
</dbReference>
<evidence type="ECO:0000256" key="3">
    <source>
        <dbReference type="ARBA" id="ARBA00005194"/>
    </source>
</evidence>
<evidence type="ECO:0000256" key="7">
    <source>
        <dbReference type="ARBA" id="ARBA00022490"/>
    </source>
</evidence>
<dbReference type="Pfam" id="PF21089">
    <property type="entry name" value="PKS_DH_N"/>
    <property type="match status" value="1"/>
</dbReference>
<evidence type="ECO:0000256" key="10">
    <source>
        <dbReference type="ARBA" id="ARBA00022737"/>
    </source>
</evidence>
<feature type="region of interest" description="Disordered" evidence="17">
    <location>
        <begin position="615"/>
        <end position="656"/>
    </location>
</feature>
<evidence type="ECO:0000256" key="13">
    <source>
        <dbReference type="ARBA" id="ARBA00023098"/>
    </source>
</evidence>
<feature type="region of interest" description="Disordered" evidence="17">
    <location>
        <begin position="3606"/>
        <end position="3668"/>
    </location>
</feature>
<dbReference type="SUPFAM" id="SSF56801">
    <property type="entry name" value="Acetyl-CoA synthetase-like"/>
    <property type="match status" value="2"/>
</dbReference>
<dbReference type="PANTHER" id="PTHR43775">
    <property type="entry name" value="FATTY ACID SYNTHASE"/>
    <property type="match status" value="1"/>
</dbReference>
<dbReference type="CDD" id="cd05930">
    <property type="entry name" value="A_NRPS"/>
    <property type="match status" value="1"/>
</dbReference>
<dbReference type="SMART" id="SM00826">
    <property type="entry name" value="PKS_DH"/>
    <property type="match status" value="1"/>
</dbReference>
<dbReference type="Gene3D" id="3.40.50.720">
    <property type="entry name" value="NAD(P)-binding Rossmann-like Domain"/>
    <property type="match status" value="1"/>
</dbReference>
<comment type="subcellular location">
    <subcellularLocation>
        <location evidence="2">Cytoplasm</location>
    </subcellularLocation>
</comment>
<organism evidence="22">
    <name type="scientific">Candidatus Kentrum sp. FW</name>
    <dbReference type="NCBI Taxonomy" id="2126338"/>
    <lineage>
        <taxon>Bacteria</taxon>
        <taxon>Pseudomonadati</taxon>
        <taxon>Pseudomonadota</taxon>
        <taxon>Gammaproteobacteria</taxon>
        <taxon>Candidatus Kentrum</taxon>
    </lineage>
</organism>
<dbReference type="GO" id="GO:0044550">
    <property type="term" value="P:secondary metabolite biosynthetic process"/>
    <property type="evidence" value="ECO:0007669"/>
    <property type="project" value="UniProtKB-ARBA"/>
</dbReference>
<dbReference type="SMART" id="SM00823">
    <property type="entry name" value="PKS_PP"/>
    <property type="match status" value="3"/>
</dbReference>
<evidence type="ECO:0000256" key="18">
    <source>
        <dbReference type="SAM" id="Phobius"/>
    </source>
</evidence>
<evidence type="ECO:0000256" key="16">
    <source>
        <dbReference type="PROSITE-ProRule" id="PRU01363"/>
    </source>
</evidence>
<dbReference type="Gene3D" id="3.40.366.10">
    <property type="entry name" value="Malonyl-Coenzyme A Acyl Carrier Protein, domain 2"/>
    <property type="match status" value="1"/>
</dbReference>
<dbReference type="Pfam" id="PF13193">
    <property type="entry name" value="AMP-binding_C"/>
    <property type="match status" value="1"/>
</dbReference>
<dbReference type="InterPro" id="IPR025110">
    <property type="entry name" value="AMP-bd_C"/>
</dbReference>
<name>A0A450SZZ9_9GAMM</name>
<evidence type="ECO:0000313" key="22">
    <source>
        <dbReference type="EMBL" id="VFJ59834.1"/>
    </source>
</evidence>
<dbReference type="SUPFAM" id="SSF53474">
    <property type="entry name" value="alpha/beta-Hydrolases"/>
    <property type="match status" value="1"/>
</dbReference>
<dbReference type="Pfam" id="PF00698">
    <property type="entry name" value="Acyl_transf_1"/>
    <property type="match status" value="1"/>
</dbReference>
<dbReference type="InterPro" id="IPR029058">
    <property type="entry name" value="AB_hydrolase_fold"/>
</dbReference>
<dbReference type="InterPro" id="IPR023213">
    <property type="entry name" value="CAT-like_dom_sf"/>
</dbReference>
<feature type="domain" description="Carrier" evidence="19">
    <location>
        <begin position="3725"/>
        <end position="3800"/>
    </location>
</feature>
<dbReference type="InterPro" id="IPR001242">
    <property type="entry name" value="Condensation_dom"/>
</dbReference>
<dbReference type="GO" id="GO:0006633">
    <property type="term" value="P:fatty acid biosynthetic process"/>
    <property type="evidence" value="ECO:0007669"/>
    <property type="project" value="UniProtKB-UniPathway"/>
</dbReference>
<evidence type="ECO:0000259" key="21">
    <source>
        <dbReference type="PROSITE" id="PS52019"/>
    </source>
</evidence>
<feature type="active site" description="Proton acceptor; for dehydratase activity" evidence="16">
    <location>
        <position position="1681"/>
    </location>
</feature>
<dbReference type="Gene3D" id="3.40.50.1820">
    <property type="entry name" value="alpha/beta hydrolase"/>
    <property type="match status" value="1"/>
</dbReference>
<dbReference type="InterPro" id="IPR036291">
    <property type="entry name" value="NAD(P)-bd_dom_sf"/>
</dbReference>
<dbReference type="GO" id="GO:0005886">
    <property type="term" value="C:plasma membrane"/>
    <property type="evidence" value="ECO:0007669"/>
    <property type="project" value="TreeGrafter"/>
</dbReference>
<dbReference type="Pfam" id="PF08659">
    <property type="entry name" value="KR"/>
    <property type="match status" value="1"/>
</dbReference>
<dbReference type="InterPro" id="IPR013968">
    <property type="entry name" value="PKS_KR"/>
</dbReference>
<dbReference type="InterPro" id="IPR009081">
    <property type="entry name" value="PP-bd_ACP"/>
</dbReference>
<dbReference type="CDD" id="cd05931">
    <property type="entry name" value="FAAL"/>
    <property type="match status" value="1"/>
</dbReference>
<dbReference type="InterPro" id="IPR001227">
    <property type="entry name" value="Ac_transferase_dom_sf"/>
</dbReference>
<evidence type="ECO:0000259" key="20">
    <source>
        <dbReference type="PROSITE" id="PS52004"/>
    </source>
</evidence>
<dbReference type="Gene3D" id="3.30.70.3290">
    <property type="match status" value="1"/>
</dbReference>
<dbReference type="InterPro" id="IPR020807">
    <property type="entry name" value="PKS_DH"/>
</dbReference>
<dbReference type="FunFam" id="3.40.47.10:FF:000019">
    <property type="entry name" value="Polyketide synthase type I"/>
    <property type="match status" value="1"/>
</dbReference>
<proteinExistence type="inferred from homology"/>
<feature type="compositionally biased region" description="Basic and acidic residues" evidence="17">
    <location>
        <begin position="532"/>
        <end position="542"/>
    </location>
</feature>
<evidence type="ECO:0000256" key="11">
    <source>
        <dbReference type="ARBA" id="ARBA00022832"/>
    </source>
</evidence>
<reference evidence="22" key="1">
    <citation type="submission" date="2019-02" db="EMBL/GenBank/DDBJ databases">
        <authorList>
            <person name="Gruber-Vodicka R. H."/>
            <person name="Seah K. B. B."/>
        </authorList>
    </citation>
    <scope>NUCLEOTIDE SEQUENCE</scope>
    <source>
        <strain evidence="22">BECK_BZ106</strain>
    </source>
</reference>
<dbReference type="InterPro" id="IPR045851">
    <property type="entry name" value="AMP-bd_C_sf"/>
</dbReference>
<dbReference type="Gene3D" id="3.30.559.10">
    <property type="entry name" value="Chloramphenicol acetyltransferase-like domain"/>
    <property type="match status" value="1"/>
</dbReference>
<dbReference type="PROSITE" id="PS50075">
    <property type="entry name" value="CARRIER"/>
    <property type="match status" value="3"/>
</dbReference>
<dbReference type="Pfam" id="PF00109">
    <property type="entry name" value="ketoacyl-synt"/>
    <property type="match status" value="1"/>
</dbReference>
<dbReference type="FunFam" id="3.40.50.980:FF:000001">
    <property type="entry name" value="Non-ribosomal peptide synthetase"/>
    <property type="match status" value="1"/>
</dbReference>
<feature type="compositionally biased region" description="Low complexity" evidence="17">
    <location>
        <begin position="637"/>
        <end position="650"/>
    </location>
</feature>
<dbReference type="GO" id="GO:0004315">
    <property type="term" value="F:3-oxoacyl-[acyl-carrier-protein] synthase activity"/>
    <property type="evidence" value="ECO:0007669"/>
    <property type="project" value="InterPro"/>
</dbReference>
<dbReference type="SUPFAM" id="SSF51735">
    <property type="entry name" value="NAD(P)-binding Rossmann-fold domains"/>
    <property type="match status" value="2"/>
</dbReference>
<comment type="function">
    <text evidence="15">Involved in production of the polyketide antibiotic thailandamide.</text>
</comment>
<feature type="region of interest" description="C-terminal hotdog fold" evidence="16">
    <location>
        <begin position="1859"/>
        <end position="2005"/>
    </location>
</feature>
<sequence>MDRNPDQPTTLVELLRRRAKTQSDKTAYTFLKNGETEEASLTYGRLDEQARAIGVRLREIISPGERALLLYHAGLDFICAFFGCLYAGVIAVPTYPPRHNRTDARFAAIALDAQASVVLTTAEILSGLDARLAKTPEIRNRHWLATDDADIEMASGWQMPDIDGDTLAFLQYTSGSTGTPKGVMVSHRNLIHNLEYTKRGGELGPADTGVFWLPAYHDMGLVNGIINPVYTGIYNILMSPAAFLQRPFRWLRAISHYKATYSGGPNFAYDLCVDKVRPEDCKDLDLSHWRCAFSGAEPIRKETLARFTDRFRPYGFQRRYFYPCYGLAEVTLAATGAFVADEPIVFEANEAHLGKHRVRQSCQGDSGVKFLIGSGHAWPGMEIIIVDPETSIPCPPDKIGEIRIRGESVAQGYWNRPEETRQTFHTHLANTNEGPGEGPFLRTGDLGFLKDSELFVTGRLKDLIIIRGQNYYPQDIEITVERTLDFVKANHCAAISITVEGEERLVIAMEASRELARKIKAVRKQQAPSPNEHSEQSAKAREELDRTVANLAHRVREAVARAHEISLYALAFVEPQAFPLTSSGKVRRRACRALFLEEKDKPLFFWHEHDETGGVGRMGKGAQRRAHHPSSGSMNPMGSVGSESVSSEMSTSPRDFAHPTEGAITDWLVTKVGQLAKIPPKKVDIGQPFAHYGLDSVAAVGLSGELSEWLGRPVAATLAYDYPTIGAMARHLAGAKALAPTARKTVIATGAIAIIGLGCRFPKAKTPDEFWQNLKNGVDAIGRVPESRWIPTEDSVPWGGFIEDVDRFDPLFFGISPREAKSMDPQQRLLMEVGWEALENTGIAPDSLAGSPTGVFVGISTHDYGLYLPDASPNLYAETGNAFSIAASRLSYLLDLRGPSKAIDTACSSSLVAVHDACQGLRYGECDLAVAGGVNLMLSPGVTESFTAAQMLSPDGRCKTFDAEADGYVRGEGCGMVVLKRLEDARKDGDPILAIIKGSAINQDGRTNGITAPNGPAQQAVIHQALTNAGVAASEIGYVEAHGTGTPLGDPIEFNSLKAVLAPGRSPDRICHIGSVKTNIGHLEAAAGIAGLIKAVLALQHREIPLHLHLETLNPQLETEDTPLAIPTEPTPWEAEKRLAGVSSFGFGGTNAHVVLEEAPPVGWGELANPNKDVSGKDGSRDEFVGVRSSPQPTRPFHLLTLSAKSDAALRQLTDSYADYLKDHPEIPLADVCFTASTGRSHFDHRLALVADSSEAAREQLRTANYLSGTALHERPRLAFLFTGQGSQYMGMGRQLYETEPLFREVLDRSDAILRPLDVPLLDLLYSEDADADALNQTIHTQPALFALEYALAMLWQSWGVIPDAVMGHSVGEYVAACIAGVFGLEDGLKLIAARGRLMQTLCEPGDMLALPVNESEITEIIAPIREEISIAAINGPESVVVSGKPEAMEKLSATLAEKGIKVKPLSVSHAFHSAMMEPMLAEFEKVASSITFAKPEILLCSNVTGEMAMEEITTPAYWVRHVRQPVRFATGIQTLHNKGIGAFLEVGPKPALLGMAGQCLPGDAAGDAEAIFIPTLREGQNDWRQMFGSLGQWYVHGGTVDWAALDKAPDNGPPRRKVQLPTYPFQRERYWIEKTRLTRRIDGDRSDHPLLGRKLELSRSMDIYFGSEVDLSTIPWLTDHRVFDAAVFPATGFLEIALAAGADIAGTGVGATGAGATGAGATGAGATGAGATAVGATAVGATAVGATAVGATAVGATAVGATGVGATGVGATGVGATGRSPLRVNNVAFEQALILPEENPATIQLVLSPNDHGYRFEIFSRNKESGWMPHAAGDLVVGEIDRDGSETVDLGGLRSRCPTEVPVADHYQSCRERGLNYGLGFQGITRIFRGDGIALAEIELPESLVGEMGKEMASYRLHPALLDAAFQVSLSAMPDTPAQTYLPVGVKELRVHGPATGRLWVLAQFADSDGDTVTVDVSLLDGKGAAVAEVLGLTVGRVGDEVLRRHFKRQSDELYEVAWRAQVLEEDGEAAMDKTPGSWLIFADRGGLGAELAERLAAEGNTCVLVYADTGNAAGATAAGATAVGATAVGATGAGATGVGATAVGATAVGATGVGATGRSPLPDGNIHYLDPANPDDFQRLFAEAFQAEAPPLAGIVHLWALDTPDTSELNTETLTEAQTLTCGSVLHLLQAGVKQQITAKLWLVTQGAVSVDRTEDSLSIAQVPLWGLGKVIAQEHPDLWGGFIDNPDVDNLLTEIGAESDEEHRKEDQIAYRGGQRHVARLVKHEPASPDAAPSLNADSTYLITGGLGALGLEVARWMVGKGARHLVLMGRRGPSEEVQAVLRELEAAGARVLVVSADVSDYGRMADLFEELDERMPPLKGVIHAAGLLDDGMLARQDMTRFRRVMAPKIAGSWNLHTLTRGKGLDFFVCFSSIASLLGNAGQGNYAAANAFMDALVYHRRAMALPGLSINWGAWAEIGLVAEMDRQQQNRLAAIGIGAIDPARGIPVLAQLMEQTESTQVGVFPMNWPKFLKQFPIVPAFLSELAQGQDLLPAAESIQIKHRLAQAPEAEYEGILIEFLQSRIANVLGANPSQLDIRQHFSTMGLDSLMVVKMKNRIRSELDVDLPMANLGSASIMDIVERVTAHIKTQPEQMHYPEGKTLTEQEPESPDAKTETSHPLSHGQQALWFLHRNAPESPVFNTAAVIRILSPIDVPVLIAVFESLIARHPSLRGTFSEQDGRPVQIVHGHQEIRFEEIDASRDTEEELHRRVTETYKRPFDLEQGPLLRVNLFTRAPKDHVLLVAIHHIVTDGWSFWMLLSELLTLYPARMAHQAATLPPLEYQYRDFVKWQADLLAGLEGERLWEYWREQLAGELPVLDLPTDRPRPPVQTHNGASVFFTLPETLTQGLKEQAQTSGATDYMILLAAFQVLLHRYTGQEDILVGSPATGRSRPEFESILGYFVNPIVLRARLEGDPSFASFLDQVRRTVLDGLAHQDYPFPLLVERLRPIRDVSRSPIFQVMFVLQKPQDDDALSAFLLGTNDENARVNRGELSLAPFKLAQQEGQFDLTLEMLEARQSLSGAFRYNTDLFDAGTIERMVGHFQCLLEGIVEEPKMKISRLPLLTEAERHRILVEWNDTKAPYPQDKCVHELFEEQVARDPDAVAVIFEEEKISYFELNARANHLAHRLRGLGVGPETLVGLFVERSVEMIVGLLGILKAGGAYVPLDPEYPEERLAFMAKDADLKVLLCHGATRERVPECAARILDLDGEAEAIAGENSDNPVRLAGPDNLAYVIYTSGSTGKPKGVMVEHKGLTNLAWAQMQAFGVTPEDQVLQFASLNFDVSLEQIFSTFLSGARLILRGPEIWTVEECERQVRRHNATLADLSPVYLHQFLESCLPGTKDASLTLPIKRFVTGGETLSVSTVALCQQMGLPLFNAYGPTEATITATNFRVSDSEITGSTVPIGQPIANVRVYILDRHGQPVPIGVPGELYISGAGVARGYLNRPELTAEKFIPDPFSDDPDARLYRTGDSCRWLPDGNLEFLGRIDTQVKIRGFRIEFGEVENALLAHPDVREAVVDARGEGTDKQLVAWVVGTDDVAGATDVGATGRSPVRGGRSPVRDGRSPVRGGPSPVRDGRSPSVGATGRSPVRGGRSPVQDGRSPVRDALRTHLREQLPDWMVPSVFVFLDALPLTPSGKIDRRALPDPDTDQFVAGSEYVGPRTPVENALCGIFTEVLGVERVSIHGDFFDLGGHSLLVTRVVSRVREHLGVELSPQALFEHPTPAELAGVVRNRKEWESNLIFPLRGVKNTPKPPLFCIHPVWGGVFCYQELADCIGADQPVYGIQAVGFEGSDAPLTDIGAMVTRYVEEITKIYPEGPCNLYGWSFGGLVAFEVAHALHAQNREVMLLALGDIASPLQIMRKRLIIRKEPEVRKEDEILFHLLMGISNESTSLFGELRDLAPLERLKYLREQATRKSQQIGLGDIERFVRIYRANLRSFPSTYRPTPWEGAIVLLTVAEQETVDTIGMRAEPDMWQSLAMGVHHHTVPGNHFTMHRQPNVSTIARILNSYLEK</sequence>
<evidence type="ECO:0000256" key="14">
    <source>
        <dbReference type="ARBA" id="ARBA00029443"/>
    </source>
</evidence>
<dbReference type="EMBL" id="CAADFD010000051">
    <property type="protein sequence ID" value="VFJ59834.1"/>
    <property type="molecule type" value="Genomic_DNA"/>
</dbReference>
<keyword evidence="8" id="KW-0597">Phosphoprotein</keyword>
<dbReference type="PROSITE" id="PS00455">
    <property type="entry name" value="AMP_BINDING"/>
    <property type="match status" value="2"/>
</dbReference>
<feature type="region of interest" description="Disordered" evidence="17">
    <location>
        <begin position="520"/>
        <end position="542"/>
    </location>
</feature>
<dbReference type="PROSITE" id="PS52004">
    <property type="entry name" value="KS3_2"/>
    <property type="match status" value="1"/>
</dbReference>
<dbReference type="Gene3D" id="3.30.559.30">
    <property type="entry name" value="Nonribosomal peptide synthetase, condensation domain"/>
    <property type="match status" value="1"/>
</dbReference>
<dbReference type="SUPFAM" id="SSF53901">
    <property type="entry name" value="Thiolase-like"/>
    <property type="match status" value="1"/>
</dbReference>
<dbReference type="InterPro" id="IPR050091">
    <property type="entry name" value="PKS_NRPS_Biosynth_Enz"/>
</dbReference>
<feature type="active site" description="Proton donor; for dehydratase activity" evidence="16">
    <location>
        <position position="1924"/>
    </location>
</feature>
<gene>
    <name evidence="22" type="ORF">BECKFW1821B_GA0114236_10516</name>
</gene>
<dbReference type="InterPro" id="IPR006162">
    <property type="entry name" value="Ppantetheine_attach_site"/>
</dbReference>
<dbReference type="FunFam" id="3.40.50.12780:FF:000012">
    <property type="entry name" value="Non-ribosomal peptide synthetase"/>
    <property type="match status" value="1"/>
</dbReference>
<dbReference type="Gene3D" id="3.40.47.10">
    <property type="match status" value="1"/>
</dbReference>
<dbReference type="CDD" id="cd00833">
    <property type="entry name" value="PKS"/>
    <property type="match status" value="1"/>
</dbReference>
<dbReference type="SMART" id="SM00827">
    <property type="entry name" value="PKS_AT"/>
    <property type="match status" value="1"/>
</dbReference>
<dbReference type="InterPro" id="IPR042099">
    <property type="entry name" value="ANL_N_sf"/>
</dbReference>
<dbReference type="InterPro" id="IPR000873">
    <property type="entry name" value="AMP-dep_synth/lig_dom"/>
</dbReference>
<dbReference type="InterPro" id="IPR014031">
    <property type="entry name" value="Ketoacyl_synth_C"/>
</dbReference>
<dbReference type="CDD" id="cd08955">
    <property type="entry name" value="KR_2_FAS_SDR_x"/>
    <property type="match status" value="1"/>
</dbReference>
<evidence type="ECO:0000256" key="4">
    <source>
        <dbReference type="ARBA" id="ARBA00006432"/>
    </source>
</evidence>
<evidence type="ECO:0000256" key="8">
    <source>
        <dbReference type="ARBA" id="ARBA00022553"/>
    </source>
</evidence>
<dbReference type="InterPro" id="IPR049551">
    <property type="entry name" value="PKS_DH_C"/>
</dbReference>
<dbReference type="PROSITE" id="PS52019">
    <property type="entry name" value="PKS_MFAS_DH"/>
    <property type="match status" value="1"/>
</dbReference>
<feature type="domain" description="Carrier" evidence="19">
    <location>
        <begin position="2574"/>
        <end position="2654"/>
    </location>
</feature>
<evidence type="ECO:0000256" key="15">
    <source>
        <dbReference type="ARBA" id="ARBA00054155"/>
    </source>
</evidence>
<dbReference type="InterPro" id="IPR016035">
    <property type="entry name" value="Acyl_Trfase/lysoPLipase"/>
</dbReference>
<dbReference type="InterPro" id="IPR001031">
    <property type="entry name" value="Thioesterase"/>
</dbReference>
<dbReference type="GO" id="GO:0031177">
    <property type="term" value="F:phosphopantetheine binding"/>
    <property type="evidence" value="ECO:0007669"/>
    <property type="project" value="InterPro"/>
</dbReference>
<dbReference type="InterPro" id="IPR049552">
    <property type="entry name" value="PKS_DH_N"/>
</dbReference>
<dbReference type="Gene3D" id="2.30.38.10">
    <property type="entry name" value="Luciferase, Domain 3"/>
    <property type="match status" value="1"/>
</dbReference>
<dbReference type="Pfam" id="PF00975">
    <property type="entry name" value="Thioesterase"/>
    <property type="match status" value="1"/>
</dbReference>
<dbReference type="Gene3D" id="3.40.50.12780">
    <property type="entry name" value="N-terminal domain of ligase-like"/>
    <property type="match status" value="1"/>
</dbReference>
<dbReference type="InterPro" id="IPR018201">
    <property type="entry name" value="Ketoacyl_synth_AS"/>
</dbReference>
<keyword evidence="12" id="KW-0175">Coiled coil</keyword>
<dbReference type="InterPro" id="IPR016039">
    <property type="entry name" value="Thiolase-like"/>
</dbReference>
<comment type="similarity">
    <text evidence="5">Belongs to the short-chain dehydrogenases/reductases (SDR) family.</text>
</comment>
<comment type="similarity">
    <text evidence="4">Belongs to the ATP-dependent AMP-binding enzyme family.</text>
</comment>
<dbReference type="Pfam" id="PF00501">
    <property type="entry name" value="AMP-binding"/>
    <property type="match status" value="2"/>
</dbReference>
<dbReference type="FunFam" id="3.40.50.12780:FF:000013">
    <property type="entry name" value="Long-chain-fatty-acid--AMP ligase FadD32"/>
    <property type="match status" value="1"/>
</dbReference>
<dbReference type="PANTHER" id="PTHR43775:SF37">
    <property type="entry name" value="SI:DKEY-61P9.11"/>
    <property type="match status" value="1"/>
</dbReference>
<dbReference type="InterPro" id="IPR014043">
    <property type="entry name" value="Acyl_transferase_dom"/>
</dbReference>
<dbReference type="FunFam" id="2.30.38.10:FF:000001">
    <property type="entry name" value="Non-ribosomal peptide synthetase PvdI"/>
    <property type="match status" value="1"/>
</dbReference>
<dbReference type="SMART" id="SM00825">
    <property type="entry name" value="PKS_KS"/>
    <property type="match status" value="1"/>
</dbReference>
<dbReference type="InterPro" id="IPR040097">
    <property type="entry name" value="FAAL/FAAC"/>
</dbReference>
<dbReference type="UniPathway" id="UPA00094"/>
<feature type="transmembrane region" description="Helical" evidence="18">
    <location>
        <begin position="68"/>
        <end position="92"/>
    </location>
</feature>
<keyword evidence="9" id="KW-0808">Transferase</keyword>
<protein>
    <submittedName>
        <fullName evidence="22">Amino acid adenylation domain-containing protein</fullName>
    </submittedName>
</protein>
<dbReference type="Pfam" id="PF14765">
    <property type="entry name" value="PS-DH"/>
    <property type="match status" value="1"/>
</dbReference>
<comment type="similarity">
    <text evidence="14">In the C-terminal section; belongs to the NRP synthetase family.</text>
</comment>
<dbReference type="FunFam" id="1.10.1200.10:FF:000016">
    <property type="entry name" value="Non-ribosomal peptide synthase"/>
    <property type="match status" value="1"/>
</dbReference>
<dbReference type="GO" id="GO:0005737">
    <property type="term" value="C:cytoplasm"/>
    <property type="evidence" value="ECO:0007669"/>
    <property type="project" value="UniProtKB-SubCell"/>
</dbReference>
<evidence type="ECO:0000256" key="2">
    <source>
        <dbReference type="ARBA" id="ARBA00004496"/>
    </source>
</evidence>
<dbReference type="Pfam" id="PF22621">
    <property type="entry name" value="CurL-like_PKS_C"/>
    <property type="match status" value="1"/>
</dbReference>
<dbReference type="Pfam" id="PF00550">
    <property type="entry name" value="PP-binding"/>
    <property type="match status" value="3"/>
</dbReference>
<evidence type="ECO:0000259" key="19">
    <source>
        <dbReference type="PROSITE" id="PS50075"/>
    </source>
</evidence>
<keyword evidence="18" id="KW-0812">Transmembrane</keyword>
<dbReference type="PROSITE" id="PS00012">
    <property type="entry name" value="PHOSPHOPANTETHEINE"/>
    <property type="match status" value="2"/>
</dbReference>
<dbReference type="InterPro" id="IPR020802">
    <property type="entry name" value="TesA-like"/>
</dbReference>
<evidence type="ECO:0000256" key="17">
    <source>
        <dbReference type="SAM" id="MobiDB-lite"/>
    </source>
</evidence>
<dbReference type="PROSITE" id="PS00606">
    <property type="entry name" value="KS3_1"/>
    <property type="match status" value="1"/>
</dbReference>
<dbReference type="Gene3D" id="3.10.129.110">
    <property type="entry name" value="Polyketide synthase dehydratase"/>
    <property type="match status" value="2"/>
</dbReference>
<accession>A0A450SZZ9</accession>
<dbReference type="InterPro" id="IPR057326">
    <property type="entry name" value="KR_dom"/>
</dbReference>
<comment type="pathway">
    <text evidence="3">Lipid metabolism; fatty acid biosynthesis.</text>
</comment>
<keyword evidence="10" id="KW-0677">Repeat</keyword>
<dbReference type="SUPFAM" id="SSF47336">
    <property type="entry name" value="ACP-like"/>
    <property type="match status" value="3"/>
</dbReference>
<keyword evidence="18" id="KW-0472">Membrane</keyword>